<protein>
    <recommendedName>
        <fullName evidence="2">Cyclin N-terminal domain-containing protein</fullName>
    </recommendedName>
</protein>
<dbReference type="Gene3D" id="1.10.472.10">
    <property type="entry name" value="Cyclin-like"/>
    <property type="match status" value="1"/>
</dbReference>
<feature type="domain" description="Cyclin N-terminal" evidence="2">
    <location>
        <begin position="272"/>
        <end position="366"/>
    </location>
</feature>
<evidence type="ECO:0000256" key="1">
    <source>
        <dbReference type="ARBA" id="ARBA00005463"/>
    </source>
</evidence>
<organism evidence="3 4">
    <name type="scientific">Callithrix jacchus</name>
    <name type="common">White-tufted-ear marmoset</name>
    <name type="synonym">Simia Jacchus</name>
    <dbReference type="NCBI Taxonomy" id="9483"/>
    <lineage>
        <taxon>Eukaryota</taxon>
        <taxon>Metazoa</taxon>
        <taxon>Chordata</taxon>
        <taxon>Craniata</taxon>
        <taxon>Vertebrata</taxon>
        <taxon>Euteleostomi</taxon>
        <taxon>Mammalia</taxon>
        <taxon>Eutheria</taxon>
        <taxon>Euarchontoglires</taxon>
        <taxon>Primates</taxon>
        <taxon>Haplorrhini</taxon>
        <taxon>Platyrrhini</taxon>
        <taxon>Cebidae</taxon>
        <taxon>Callitrichinae</taxon>
        <taxon>Callithrix</taxon>
        <taxon>Callithrix</taxon>
    </lineage>
</organism>
<evidence type="ECO:0000313" key="4">
    <source>
        <dbReference type="Proteomes" id="UP000008225"/>
    </source>
</evidence>
<dbReference type="Pfam" id="PF00134">
    <property type="entry name" value="Cyclin_N"/>
    <property type="match status" value="1"/>
</dbReference>
<dbReference type="Ensembl" id="ENSCJAT00000120400.1">
    <property type="protein sequence ID" value="ENSCJAP00000083659.1"/>
    <property type="gene ID" value="ENSCJAG00000085453.1"/>
</dbReference>
<dbReference type="GeneTree" id="ENSGT00940000154453"/>
<reference evidence="3" key="3">
    <citation type="submission" date="2025-09" db="UniProtKB">
        <authorList>
            <consortium name="Ensembl"/>
        </authorList>
    </citation>
    <scope>IDENTIFICATION</scope>
</reference>
<sequence length="442" mass="49916">MGNTLSCCLCPKVSRRRGLRRWSEDLPFSSDINEAVASKGVGQDRRNMSNTSARPIWGPSWLCGVVSGSCDDIYEAVSSVSADQGREKQRPARGILVLPNGRRKQSQCRVHWAEPICSNNINEGEVVEVPDPTAVEPARWDLGAGNGHDLQHISDQVMPKDIASYHPRASTLFLRKYQMHVQGKRRSSRLYSIPPWHLGRKYSSCSTILLGNSTVSEPDLSHILESVTLAIYYNIKHRYANRSLAIFNESIHPLSQEEIPGKSFEDDPTHKCIFSYFCNIFAVAELTAPCAIVALVYIERLLTKANIDLCPTNWKKIVLGAMLLASKVWRDRGLWSVDDSQNPKDVAVEKMSKMEKSFLELLEFKIHVSASVYVKYYFDLCALPYDHELDFQFSILHKHIAQKLKAMSRLCEYKDLHQDAAAMTRAVSMDFIGIRHTNAILS</sequence>
<dbReference type="AlphaFoldDB" id="A0A8I3W0T7"/>
<evidence type="ECO:0000259" key="2">
    <source>
        <dbReference type="Pfam" id="PF00134"/>
    </source>
</evidence>
<dbReference type="InterPro" id="IPR006671">
    <property type="entry name" value="Cyclin_N"/>
</dbReference>
<gene>
    <name evidence="3" type="primary">LOC118147456</name>
</gene>
<accession>A0A8I3W0T7</accession>
<evidence type="ECO:0000313" key="3">
    <source>
        <dbReference type="Ensembl" id="ENSCJAP00000083659.1"/>
    </source>
</evidence>
<dbReference type="SUPFAM" id="SSF47954">
    <property type="entry name" value="Cyclin-like"/>
    <property type="match status" value="1"/>
</dbReference>
<proteinExistence type="inferred from homology"/>
<name>A0A8I3W0T7_CALJA</name>
<reference evidence="3 4" key="1">
    <citation type="submission" date="2009-03" db="EMBL/GenBank/DDBJ databases">
        <authorList>
            <person name="Warren W."/>
            <person name="Ye L."/>
            <person name="Minx P."/>
            <person name="Worley K."/>
            <person name="Gibbs R."/>
            <person name="Wilson R.K."/>
        </authorList>
    </citation>
    <scope>NUCLEOTIDE SEQUENCE [LARGE SCALE GENOMIC DNA]</scope>
</reference>
<comment type="similarity">
    <text evidence="1">Belongs to the cyclin family. Cyclin Y subfamily.</text>
</comment>
<dbReference type="PANTHER" id="PTHR14248">
    <property type="entry name" value="CYCLIN Y, ISOFORM A"/>
    <property type="match status" value="1"/>
</dbReference>
<dbReference type="CDD" id="cd20540">
    <property type="entry name" value="CYCLIN_CCNY_like"/>
    <property type="match status" value="1"/>
</dbReference>
<keyword evidence="4" id="KW-1185">Reference proteome</keyword>
<reference evidence="3" key="2">
    <citation type="submission" date="2025-08" db="UniProtKB">
        <authorList>
            <consortium name="Ensembl"/>
        </authorList>
    </citation>
    <scope>IDENTIFICATION</scope>
</reference>
<dbReference type="Proteomes" id="UP000008225">
    <property type="component" value="Chromosome 14"/>
</dbReference>
<dbReference type="InterPro" id="IPR036915">
    <property type="entry name" value="Cyclin-like_sf"/>
</dbReference>